<accession>A0A0K0NKH5</accession>
<evidence type="ECO:0000313" key="2">
    <source>
        <dbReference type="Proteomes" id="UP000204451"/>
    </source>
</evidence>
<keyword evidence="2" id="KW-1185">Reference proteome</keyword>
<dbReference type="RefSeq" id="YP_009188587.1">
    <property type="nucleotide sequence ID" value="NC_028668.1"/>
</dbReference>
<organism evidence="1 2">
    <name type="scientific">Gordonia phage GMA3</name>
    <dbReference type="NCBI Taxonomy" id="1647284"/>
    <lineage>
        <taxon>Viruses</taxon>
        <taxon>Duplodnaviria</taxon>
        <taxon>Heunggongvirae</taxon>
        <taxon>Uroviricota</taxon>
        <taxon>Caudoviricetes</taxon>
        <taxon>Gamtrevirus</taxon>
        <taxon>Gamtrevirus GMA3</taxon>
    </lineage>
</organism>
<protein>
    <recommendedName>
        <fullName evidence="3">Minor tail protein</fullName>
    </recommendedName>
</protein>
<dbReference type="GeneID" id="26516890"/>
<name>A0A0K0NKH5_9CAUD</name>
<reference evidence="1 2" key="1">
    <citation type="journal article" date="2015" name="PLoS ONE">
        <title>Lysis to Kill: Evaluation of the Lytic Abilities, and Genomics of Nine Bacteriophages Infective for Gordonia spp. and Their Potential Use in Activated Sludge Foam Biocontrol.</title>
        <authorList>
            <person name="Dyson Z.A."/>
            <person name="Tucci J."/>
            <person name="Seviour R.J."/>
            <person name="Petrovski S."/>
        </authorList>
    </citation>
    <scope>NUCLEOTIDE SEQUENCE [LARGE SCALE GENOMIC DNA]</scope>
</reference>
<dbReference type="EMBL" id="KR063279">
    <property type="protein sequence ID" value="AKL88196.1"/>
    <property type="molecule type" value="Genomic_DNA"/>
</dbReference>
<evidence type="ECO:0000313" key="1">
    <source>
        <dbReference type="EMBL" id="AKL88196.1"/>
    </source>
</evidence>
<evidence type="ECO:0008006" key="3">
    <source>
        <dbReference type="Google" id="ProtNLM"/>
    </source>
</evidence>
<sequence>MSGLADLYTAQQIDRYIDEKIANGLIKQRPAPKYAIVKSIDTEASIAEVSYIGEDSVVKVPFGVAAPSEIGQEVRIEGVPGDRFIASVRGTTAVEQGISDNADQIEVNKQDITDALLGTYEGDDPILSQLMGWAGSIGQDVSFDALLAALKGEYTGENPVLIAIQNVTKPIRIIFDGAGLIPDWLLPGISIGKLTDNSVNLIADGAFQLPPPTSNPAGSWYHSETGGRGDTGAAAFDANGTAEEILSAPIPSADDLTFIGYARTEGAYAPGSGDTFVVTGYAYDGANVLVETKTLVSGRPGDAWMEFSGTWNPTSSATNIVLGLKATSVLQSGTIFVDDARLSRPQSIPQAWVQNLLDDLQGMFGWIETLVDNLLGSFGLPAIGDLFDRIIDLGDEIADFFGLGQDTAGGLDTLIDKLLHNPLEALGQIPQSLVTGLNTALNNANNFIQNVINVIIQGIKKVPIVGGSIANLLEAVTGLTNTVETTETNVTIVQTQVTAVQEVFSVTSTKPLWTCLDPTADSSFPLAELRQPVPHTHTYGEGSFPSTKTSGSSGIFEFNVTGTQFVGANIRVGESGVRDQISIMARRTGTVNDFYGYAFKMNPDGSFTHLTVTANMASDLTTASSWITSQFDQQVIVEPGDTILIIFSGSGTVSIMGIQTVFPSIVTGFRPRQIGFDIGAGGVVSDPSGNPFISTINADSAYSQKTPYVELGRDIGQAAKRSFFDNFNRSSLGNSWLLGRYDSLNGTSGGSNLTIKSNRVENVSSQLTQQRAWGMYTVPLSTDNISCEVDVTGNDSPECGLMVCASSTQGNFMALSVTESTAVLVTANDPAGNGASIKSTTSNAGAGHWSLTYDIADNTFRAYKNGTQVMQWVDSGNQIKHGQGQRFCGMFIDHKIFNSGPALDNWHAYDIVEA</sequence>
<proteinExistence type="predicted"/>
<dbReference type="OrthoDB" id="784at10239"/>
<dbReference type="Proteomes" id="UP000204451">
    <property type="component" value="Segment"/>
</dbReference>
<gene>
    <name evidence="1" type="ORF">GMA3_19</name>
</gene>
<dbReference type="KEGG" id="vg:26516890"/>